<accession>A1ZCS7</accession>
<feature type="signal peptide" evidence="1">
    <location>
        <begin position="1"/>
        <end position="24"/>
    </location>
</feature>
<organism evidence="2 3">
    <name type="scientific">Microscilla marina ATCC 23134</name>
    <dbReference type="NCBI Taxonomy" id="313606"/>
    <lineage>
        <taxon>Bacteria</taxon>
        <taxon>Pseudomonadati</taxon>
        <taxon>Bacteroidota</taxon>
        <taxon>Cytophagia</taxon>
        <taxon>Cytophagales</taxon>
        <taxon>Microscillaceae</taxon>
        <taxon>Microscilla</taxon>
    </lineage>
</organism>
<dbReference type="AlphaFoldDB" id="A1ZCS7"/>
<dbReference type="Proteomes" id="UP000004095">
    <property type="component" value="Unassembled WGS sequence"/>
</dbReference>
<comment type="caution">
    <text evidence="2">The sequence shown here is derived from an EMBL/GenBank/DDBJ whole genome shotgun (WGS) entry which is preliminary data.</text>
</comment>
<reference evidence="2 3" key="1">
    <citation type="submission" date="2007-01" db="EMBL/GenBank/DDBJ databases">
        <authorList>
            <person name="Haygood M."/>
            <person name="Podell S."/>
            <person name="Anderson C."/>
            <person name="Hopkinson B."/>
            <person name="Roe K."/>
            <person name="Barbeau K."/>
            <person name="Gaasterland T."/>
            <person name="Ferriera S."/>
            <person name="Johnson J."/>
            <person name="Kravitz S."/>
            <person name="Beeson K."/>
            <person name="Sutton G."/>
            <person name="Rogers Y.-H."/>
            <person name="Friedman R."/>
            <person name="Frazier M."/>
            <person name="Venter J.C."/>
        </authorList>
    </citation>
    <scope>NUCLEOTIDE SEQUENCE [LARGE SCALE GENOMIC DNA]</scope>
    <source>
        <strain evidence="2 3">ATCC 23134</strain>
    </source>
</reference>
<feature type="chain" id="PRO_5002641788" description="Gliding motility-associated protein GldM C-terminal domain-containing protein" evidence="1">
    <location>
        <begin position="25"/>
        <end position="215"/>
    </location>
</feature>
<gene>
    <name evidence="2" type="ORF">M23134_02108</name>
</gene>
<name>A1ZCS7_MICM2</name>
<dbReference type="EMBL" id="AAWS01000001">
    <property type="protein sequence ID" value="EAY32079.1"/>
    <property type="molecule type" value="Genomic_DNA"/>
</dbReference>
<keyword evidence="1" id="KW-0732">Signal</keyword>
<evidence type="ECO:0008006" key="4">
    <source>
        <dbReference type="Google" id="ProtNLM"/>
    </source>
</evidence>
<evidence type="ECO:0000313" key="2">
    <source>
        <dbReference type="EMBL" id="EAY32079.1"/>
    </source>
</evidence>
<sequence length="215" mass="24852">MFLSGHIIRLGLLLCVLLSVPGVAQDTNSEVLYYKCTKWLKIGRPLSEKATYKVKGGSCIRGQTVKDISIYPTKLGTLQLTITTRRPSKVTHLYYKVLPAPKPHLRVTDQWVEPISEKNRPRHTDKMVVFVKPQEVFRRAYPKDAKYRCNKVVCKLYRNGRLIRQMTFTGQTVDLKKMPIRSKDKIVINVEAERINSRGVREKVEVSNPNFEYVF</sequence>
<evidence type="ECO:0000256" key="1">
    <source>
        <dbReference type="SAM" id="SignalP"/>
    </source>
</evidence>
<protein>
    <recommendedName>
        <fullName evidence="4">Gliding motility-associated protein GldM C-terminal domain-containing protein</fullName>
    </recommendedName>
</protein>
<dbReference type="RefSeq" id="WP_002693044.1">
    <property type="nucleotide sequence ID" value="NZ_AAWS01000001.1"/>
</dbReference>
<evidence type="ECO:0000313" key="3">
    <source>
        <dbReference type="Proteomes" id="UP000004095"/>
    </source>
</evidence>
<keyword evidence="3" id="KW-1185">Reference proteome</keyword>
<proteinExistence type="predicted"/>